<dbReference type="AlphaFoldDB" id="A0A0F8YXF5"/>
<proteinExistence type="predicted"/>
<name>A0A0F8YXF5_9ZZZZ</name>
<feature type="non-terminal residue" evidence="1">
    <location>
        <position position="1"/>
    </location>
</feature>
<dbReference type="Gene3D" id="2.60.120.380">
    <property type="match status" value="1"/>
</dbReference>
<dbReference type="EMBL" id="LAZR01051009">
    <property type="protein sequence ID" value="KKK86093.1"/>
    <property type="molecule type" value="Genomic_DNA"/>
</dbReference>
<comment type="caution">
    <text evidence="1">The sequence shown here is derived from an EMBL/GenBank/DDBJ whole genome shotgun (WGS) entry which is preliminary data.</text>
</comment>
<gene>
    <name evidence="1" type="ORF">LCGC14_2766690</name>
</gene>
<dbReference type="SUPFAM" id="SSF89260">
    <property type="entry name" value="Collagen-binding domain"/>
    <property type="match status" value="1"/>
</dbReference>
<protein>
    <recommendedName>
        <fullName evidence="2">Peptidase C-terminal archaeal/bacterial domain-containing protein</fullName>
    </recommendedName>
</protein>
<evidence type="ECO:0008006" key="2">
    <source>
        <dbReference type="Google" id="ProtNLM"/>
    </source>
</evidence>
<sequence>PVLIYNVPKDGEYLLEVRDFIYRGRADFVYRLTVGMRPYITHVFPLGWQRNSDAQVQLHGVNLPAQSLTFKIPADHPPLYFVRLNHNGMTSNTLPFAVGDTPESREAEPNDSIQQANRLTLPATVNGRIQHSSDADYFSFGAKKGERLVMKVQARRLDSPLDSIITLFNSQGGELQEQDDADMGDPLLTHHADSRLDYTFPSDGDYVIRIRDIQAKGGEEYAYRLHIAVPKPDFTLRTIPDNPRLGQSDTAMVTVKALRKDGFNGEINLAVQNLPEGLLASPAVIPAGQSQTRLTITAAEDAAFALFSPTIVGTATIGEQAVSRSAVGAEDIMQAFSLRHDVPTKEILVAVIESAFFTLSTDIPPTEVREVLQESEIPFVVRASRKGLMAAIEPAEAGKKAADETLAKVKQDLAKAKT</sequence>
<accession>A0A0F8YXF5</accession>
<feature type="non-terminal residue" evidence="1">
    <location>
        <position position="418"/>
    </location>
</feature>
<reference evidence="1" key="1">
    <citation type="journal article" date="2015" name="Nature">
        <title>Complex archaea that bridge the gap between prokaryotes and eukaryotes.</title>
        <authorList>
            <person name="Spang A."/>
            <person name="Saw J.H."/>
            <person name="Jorgensen S.L."/>
            <person name="Zaremba-Niedzwiedzka K."/>
            <person name="Martijn J."/>
            <person name="Lind A.E."/>
            <person name="van Eijk R."/>
            <person name="Schleper C."/>
            <person name="Guy L."/>
            <person name="Ettema T.J."/>
        </authorList>
    </citation>
    <scope>NUCLEOTIDE SEQUENCE</scope>
</reference>
<evidence type="ECO:0000313" key="1">
    <source>
        <dbReference type="EMBL" id="KKK86093.1"/>
    </source>
</evidence>
<organism evidence="1">
    <name type="scientific">marine sediment metagenome</name>
    <dbReference type="NCBI Taxonomy" id="412755"/>
    <lineage>
        <taxon>unclassified sequences</taxon>
        <taxon>metagenomes</taxon>
        <taxon>ecological metagenomes</taxon>
    </lineage>
</organism>